<dbReference type="InterPro" id="IPR000772">
    <property type="entry name" value="Ricin_B_lectin"/>
</dbReference>
<dbReference type="InterPro" id="IPR035992">
    <property type="entry name" value="Ricin_B-like_lectins"/>
</dbReference>
<evidence type="ECO:0000313" key="2">
    <source>
        <dbReference type="EMBL" id="CAE7173600.1"/>
    </source>
</evidence>
<dbReference type="PROSITE" id="PS50231">
    <property type="entry name" value="RICIN_B_LECTIN"/>
    <property type="match status" value="1"/>
</dbReference>
<dbReference type="AlphaFoldDB" id="A0A812ITG4"/>
<evidence type="ECO:0000259" key="1">
    <source>
        <dbReference type="Pfam" id="PF00652"/>
    </source>
</evidence>
<organism evidence="2 3">
    <name type="scientific">Symbiodinium pilosum</name>
    <name type="common">Dinoflagellate</name>
    <dbReference type="NCBI Taxonomy" id="2952"/>
    <lineage>
        <taxon>Eukaryota</taxon>
        <taxon>Sar</taxon>
        <taxon>Alveolata</taxon>
        <taxon>Dinophyceae</taxon>
        <taxon>Suessiales</taxon>
        <taxon>Symbiodiniaceae</taxon>
        <taxon>Symbiodinium</taxon>
    </lineage>
</organism>
<reference evidence="2" key="1">
    <citation type="submission" date="2021-02" db="EMBL/GenBank/DDBJ databases">
        <authorList>
            <person name="Dougan E. K."/>
            <person name="Rhodes N."/>
            <person name="Thang M."/>
            <person name="Chan C."/>
        </authorList>
    </citation>
    <scope>NUCLEOTIDE SEQUENCE</scope>
</reference>
<dbReference type="OrthoDB" id="6770063at2759"/>
<proteinExistence type="predicted"/>
<dbReference type="CDD" id="cd00161">
    <property type="entry name" value="beta-trefoil_Ricin-like"/>
    <property type="match status" value="1"/>
</dbReference>
<protein>
    <recommendedName>
        <fullName evidence="1">Ricin B lectin domain-containing protein</fullName>
    </recommendedName>
</protein>
<keyword evidence="3" id="KW-1185">Reference proteome</keyword>
<sequence>MFNSQVQADSKLAFKGKCVGVDPHNVRNGGIVQLRPCEEQGNHNNWYFDGYGGPGKLPIQADRSLCLDVKDHSFHNGQVLQLWKCEDWNDDQKLSIHKSDHDYRLQWHNHPHYYVDVKDGSNDLWNQVQIWKRGPNQHFYDD</sequence>
<dbReference type="Gene3D" id="2.80.10.50">
    <property type="match status" value="1"/>
</dbReference>
<evidence type="ECO:0000313" key="3">
    <source>
        <dbReference type="Proteomes" id="UP000649617"/>
    </source>
</evidence>
<name>A0A812ITG4_SYMPI</name>
<dbReference type="SUPFAM" id="SSF50370">
    <property type="entry name" value="Ricin B-like lectins"/>
    <property type="match status" value="1"/>
</dbReference>
<dbReference type="EMBL" id="CAJNIZ010000736">
    <property type="protein sequence ID" value="CAE7173600.1"/>
    <property type="molecule type" value="Genomic_DNA"/>
</dbReference>
<dbReference type="Proteomes" id="UP000649617">
    <property type="component" value="Unassembled WGS sequence"/>
</dbReference>
<accession>A0A812ITG4</accession>
<gene>
    <name evidence="2" type="ORF">SPIL2461_LOCUS806</name>
</gene>
<feature type="domain" description="Ricin B lectin" evidence="1">
    <location>
        <begin position="15"/>
        <end position="139"/>
    </location>
</feature>
<dbReference type="Pfam" id="PF00652">
    <property type="entry name" value="Ricin_B_lectin"/>
    <property type="match status" value="1"/>
</dbReference>
<comment type="caution">
    <text evidence="2">The sequence shown here is derived from an EMBL/GenBank/DDBJ whole genome shotgun (WGS) entry which is preliminary data.</text>
</comment>